<evidence type="ECO:0000313" key="1">
    <source>
        <dbReference type="EMBL" id="MFC5529006.1"/>
    </source>
</evidence>
<reference evidence="2" key="1">
    <citation type="journal article" date="2019" name="Int. J. Syst. Evol. Microbiol.">
        <title>The Global Catalogue of Microorganisms (GCM) 10K type strain sequencing project: providing services to taxonomists for standard genome sequencing and annotation.</title>
        <authorList>
            <consortium name="The Broad Institute Genomics Platform"/>
            <consortium name="The Broad Institute Genome Sequencing Center for Infectious Disease"/>
            <person name="Wu L."/>
            <person name="Ma J."/>
        </authorList>
    </citation>
    <scope>NUCLEOTIDE SEQUENCE [LARGE SCALE GENOMIC DNA]</scope>
    <source>
        <strain evidence="2">CGMCC 1.18578</strain>
    </source>
</reference>
<protein>
    <submittedName>
        <fullName evidence="1">DUF3895 domain-containing protein</fullName>
    </submittedName>
</protein>
<dbReference type="EMBL" id="JBHSNC010000019">
    <property type="protein sequence ID" value="MFC5529006.1"/>
    <property type="molecule type" value="Genomic_DNA"/>
</dbReference>
<evidence type="ECO:0000313" key="2">
    <source>
        <dbReference type="Proteomes" id="UP001596108"/>
    </source>
</evidence>
<dbReference type="Proteomes" id="UP001596108">
    <property type="component" value="Unassembled WGS sequence"/>
</dbReference>
<accession>A0ABW0QVK7</accession>
<proteinExistence type="predicted"/>
<comment type="caution">
    <text evidence="1">The sequence shown here is derived from an EMBL/GenBank/DDBJ whole genome shotgun (WGS) entry which is preliminary data.</text>
</comment>
<organism evidence="1 2">
    <name type="scientific">Cohnella yongneupensis</name>
    <dbReference type="NCBI Taxonomy" id="425006"/>
    <lineage>
        <taxon>Bacteria</taxon>
        <taxon>Bacillati</taxon>
        <taxon>Bacillota</taxon>
        <taxon>Bacilli</taxon>
        <taxon>Bacillales</taxon>
        <taxon>Paenibacillaceae</taxon>
        <taxon>Cohnella</taxon>
    </lineage>
</organism>
<dbReference type="RefSeq" id="WP_378110877.1">
    <property type="nucleotide sequence ID" value="NZ_JBHSNC010000019.1"/>
</dbReference>
<name>A0ABW0QVK7_9BACL</name>
<keyword evidence="2" id="KW-1185">Reference proteome</keyword>
<sequence>MLILSVQERDAIMESLSAEQRDFLTKQLNRSRRTSFANAMARDKGFHIPDNTNPEDIEFLLSDWIYTGYIDAGCVSPELRCECGRQLRYQHQVDNKATGETKKFGIEHLKEHLGIDAEVVAAVKKGFDAIDYELDELLLKVKNGWQNDPEIVGRGNLPEDVRMHVSHGLPLLNRQLAKLRHVAPPRRAESIPIQRVVPVAEPPAPVDLFSWNAQEDTHENAQEDTALPVGMELDDRWHAPVLEYVGRGIRSARVICDLLIQEKGAADVRFLTGKPRFYPQVCLFIESKYPDCAVTTNGTEDRLYNI</sequence>
<gene>
    <name evidence="1" type="ORF">ACFPQ4_06005</name>
</gene>